<sequence length="142" mass="15845">MTAATVPPWSPPASPHRPNRSWNATRPAGRIETAFFDARQTLGVGEARNRTRRAVERTVPFGLLACTVATTWYALAGHQPADTDEHRARARWYTTKTQPSLEDMTAKLRRTIIAHRFRGPHPHQAQPEEIQAVLTAWATAGT</sequence>
<evidence type="ECO:0000313" key="3">
    <source>
        <dbReference type="Proteomes" id="UP001180754"/>
    </source>
</evidence>
<dbReference type="Proteomes" id="UP001180754">
    <property type="component" value="Unassembled WGS sequence"/>
</dbReference>
<feature type="region of interest" description="Disordered" evidence="1">
    <location>
        <begin position="1"/>
        <end position="26"/>
    </location>
</feature>
<dbReference type="EMBL" id="JAVRFD010000028">
    <property type="protein sequence ID" value="MDT0548650.1"/>
    <property type="molecule type" value="Genomic_DNA"/>
</dbReference>
<organism evidence="2 3">
    <name type="scientific">Streptomyces lonegramiae</name>
    <dbReference type="NCBI Taxonomy" id="3075524"/>
    <lineage>
        <taxon>Bacteria</taxon>
        <taxon>Bacillati</taxon>
        <taxon>Actinomycetota</taxon>
        <taxon>Actinomycetes</taxon>
        <taxon>Kitasatosporales</taxon>
        <taxon>Streptomycetaceae</taxon>
        <taxon>Streptomyces</taxon>
    </lineage>
</organism>
<evidence type="ECO:0000256" key="1">
    <source>
        <dbReference type="SAM" id="MobiDB-lite"/>
    </source>
</evidence>
<protein>
    <recommendedName>
        <fullName evidence="4">DUF4129 domain-containing protein</fullName>
    </recommendedName>
</protein>
<reference evidence="2" key="1">
    <citation type="submission" date="2024-05" db="EMBL/GenBank/DDBJ databases">
        <title>30 novel species of actinomycetes from the DSMZ collection.</title>
        <authorList>
            <person name="Nouioui I."/>
        </authorList>
    </citation>
    <scope>NUCLEOTIDE SEQUENCE</scope>
    <source>
        <strain evidence="2">DSM 41529</strain>
    </source>
</reference>
<name>A0ABU2XUD3_9ACTN</name>
<dbReference type="RefSeq" id="WP_311729219.1">
    <property type="nucleotide sequence ID" value="NZ_JAVRFD010000028.1"/>
</dbReference>
<proteinExistence type="predicted"/>
<evidence type="ECO:0000313" key="2">
    <source>
        <dbReference type="EMBL" id="MDT0548650.1"/>
    </source>
</evidence>
<evidence type="ECO:0008006" key="4">
    <source>
        <dbReference type="Google" id="ProtNLM"/>
    </source>
</evidence>
<gene>
    <name evidence="2" type="ORF">RND15_39100</name>
</gene>
<keyword evidence="3" id="KW-1185">Reference proteome</keyword>
<accession>A0ABU2XUD3</accession>
<comment type="caution">
    <text evidence="2">The sequence shown here is derived from an EMBL/GenBank/DDBJ whole genome shotgun (WGS) entry which is preliminary data.</text>
</comment>